<keyword evidence="12 14" id="KW-0141">cGMP biosynthesis</keyword>
<evidence type="ECO:0000256" key="15">
    <source>
        <dbReference type="SAM" id="MobiDB-lite"/>
    </source>
</evidence>
<dbReference type="CDD" id="cd07302">
    <property type="entry name" value="CHD"/>
    <property type="match status" value="1"/>
</dbReference>
<keyword evidence="7" id="KW-0342">GTP-binding</keyword>
<dbReference type="GO" id="GO:0004016">
    <property type="term" value="F:adenylate cyclase activity"/>
    <property type="evidence" value="ECO:0007669"/>
    <property type="project" value="TreeGrafter"/>
</dbReference>
<feature type="region of interest" description="Disordered" evidence="15">
    <location>
        <begin position="1274"/>
        <end position="1347"/>
    </location>
</feature>
<keyword evidence="3 16" id="KW-0812">Transmembrane</keyword>
<sequence>MHRLEQITPLKMFYFEPVYLFVIFSQLSIVCHAWRMNLQGQIQNPCPSARKDSVLGIDRTRDKPEKILLVGYVTGAAYKPGFDVPNQNYKRAGSMISGTLTYAVNMVNTLRDRFNASERERLDLPEPPLPPGYKIDFCYLETHGNESESIRAVTTLVERVQISAIVGLQETCSVEAAIATSYNIPMISHYCDDISIRGKSFDRARPVFLRTRPQPYDIASAVVTLLEHFNWRKVAYLTTEDQEYAFTIEVIRNTVLRHGIEILYTRSFPYPQLYGLSSNNFKEIVEESFQKVRIYVVIGEPHDSASLLETLKDFGLLKEGNYFVIGIDKRTHDASALHIWSDILPPQDEVDDQNDDIFSGWPRTQEWCVNRDPECYRSYMQLTHTAPVTEKCSLLREYNQCYLKKPPFNFTLSSTNFNLEPEAGYLVDALWLYATAAGEILRAGGTLEDVRNGDKIADKLINRRYVSSLGYINEINERGDAQGNYTVIMGVTEKPGEIPYNSGCEYLPGTQNSPEWYDRQTPLLPLDCRELPNDQNKQQPSHTVASHRLKSRNRTSPITGREMTTTSNVVRLVFRPVGMFYPLQEHGELGKPVRGKNSQTSGDSLNGSSSSEEEEAMKRNAPRTSELSRNVRSPDIATISPSDERNSQQKITYDFSGTLPLMSKLGERRKNYVFSVLQGRQINWISGRSPLDEPPCGFDGSKCRQKSNRALEISLALLSTIVVVLFISGIFIYRNHKFEQELERLLWKVDYRDIVLRRKSSTASKAACQLDQPEALKVKKISRTHSQSDIGRGDRKPYSVAMVTESIQNEVLQVQRQRRKSVVQPSEQSSPVMRTCGEPVCPPNSSVYSVPSTVCIGLDQQPPTSLIQQMVGGSDKTALHLPKVSVDASCEIGVREVKKRARNEAHSGIFPPSIFHRQHTLPTNAARSHVTATGQRQAGGEYLPSGIYGSSNYQKKFFEPATVIGYYKRQLVVVHRINIPCPNINRDVKKSLKLLHDVSHKNLSTFVGACVDADRVCVLWDYASRGSLLDILQPDRPRLKPMFTASLTFDIIRGLTFLHDSDLRYHGNLKTSNCVVDSRWVLKLTDFGLNAFRAGESFAHLSMDAYFSRLYWTPPELLRRMLALLVSGHLSSQTHPQLLALARQLMCQGITFTLSNDDIGNNERTGGEDYDISNISTEKEEGEKDTRSMFCDSGDLQNESDFLPLDPSPAPRSATQHKRRKRWSQDRKQYLMVENELKNLATSEPSYSMKTGLLQKQVNSNVCNASSVRTGRLNETNRLLSRSNSELKSPSTERGLSTEDDEERNETTSLDGSYGKTDPFWKTDFKPDSDGQQQRPNPRPPYRHNRFRKTLSYQSGTNLPQPKADKSNSSTIVIHPGGASFHGVFRSARSVPQLTHPARIIQWTDRRNHSFNRLFHSSKKVLYGGLFTTAGRDRRHYGLRSKKVAKLFTWVHSEPSGNQAASDRNSPQNGPNGRGQRRNESVEANPLGENGRRKPNDADYWPVSRRKLKDESRQKIRLPSVRDPIGSMQLADIYAFGMVLFELHYQNDPYKENRHTPQEIIRRAVVLNDQFKVPYRPKLSLLSREEKYITDCIEACWAENPYDRPSIKHVATRLRPMLKGKHTNIMDNMMSLMENYAKELEKLVSARTTELVEEKRRTEQLLYQMLPVPVAEQLKRGKTVEPEAYDNVTIYFSDICGFTEWSSTSSPFEVVDLLNELYTRCDAVISYYNVYKVETIGDGYMVVSGLPQRNENHAGEIASMSLRMLHEIKHNFVLNLRIGIHSGPCAAGVVGTKMPRYCLFGDTVNTASRIESNGAPGRIHCSEQCKLELDKLDCYVLEERGMIPMKGKGIMRTYWLLHKTKRSFDRSETSGMDVCDIDTEANLTCEQSDYGISNSGPMNRGVDSASCVCSPNRGAPSSNASVTPSEATLKHQQGSSDIHRISRRFKHSRRKFSTSKLHSLFRKFPRAFHTKISSKEESDTELKVDKQRESNVRCTEGGSSVRCQRFPRIHTGLTIESVTEKSEPRSVKWPSETASLQERPTNSVLAADESTVPAGEHSTSSGTMDSIHTNHGDSADPVEVSSSSTSALQSLRLGKYILPDIGAVSLGENESQTREERTSVWIASSTPQQSRLCTPTGDTAITPTSLPV</sequence>
<feature type="compositionally biased region" description="Basic and acidic residues" evidence="15">
    <location>
        <begin position="1177"/>
        <end position="1187"/>
    </location>
</feature>
<comment type="catalytic activity">
    <reaction evidence="14">
        <text>GTP = 3',5'-cyclic GMP + diphosphate</text>
        <dbReference type="Rhea" id="RHEA:13665"/>
        <dbReference type="ChEBI" id="CHEBI:33019"/>
        <dbReference type="ChEBI" id="CHEBI:37565"/>
        <dbReference type="ChEBI" id="CHEBI:57746"/>
        <dbReference type="EC" id="4.6.1.2"/>
    </reaction>
</comment>
<dbReference type="PROSITE" id="PS50125">
    <property type="entry name" value="GUANYLATE_CYCLASE_2"/>
    <property type="match status" value="1"/>
</dbReference>
<comment type="caution">
    <text evidence="19">The sequence shown here is derived from an EMBL/GenBank/DDBJ whole genome shotgun (WGS) entry which is preliminary data.</text>
</comment>
<dbReference type="PANTHER" id="PTHR11920">
    <property type="entry name" value="GUANYLYL CYCLASE"/>
    <property type="match status" value="1"/>
</dbReference>
<dbReference type="SUPFAM" id="SSF55073">
    <property type="entry name" value="Nucleotide cyclase"/>
    <property type="match status" value="1"/>
</dbReference>
<keyword evidence="9" id="KW-0675">Receptor</keyword>
<dbReference type="EMBL" id="CAXLJL010000115">
    <property type="protein sequence ID" value="CAL5132129.1"/>
    <property type="molecule type" value="Genomic_DNA"/>
</dbReference>
<dbReference type="SMART" id="SM00044">
    <property type="entry name" value="CYCc"/>
    <property type="match status" value="1"/>
</dbReference>
<dbReference type="PROSITE" id="PS00452">
    <property type="entry name" value="GUANYLATE_CYCLASE_1"/>
    <property type="match status" value="1"/>
</dbReference>
<evidence type="ECO:0000256" key="5">
    <source>
        <dbReference type="ARBA" id="ARBA00022741"/>
    </source>
</evidence>
<evidence type="ECO:0000256" key="1">
    <source>
        <dbReference type="ARBA" id="ARBA00004479"/>
    </source>
</evidence>
<gene>
    <name evidence="19" type="ORF">CDAUBV1_LOCUS4639</name>
</gene>
<dbReference type="GO" id="GO:0001653">
    <property type="term" value="F:peptide receptor activity"/>
    <property type="evidence" value="ECO:0007669"/>
    <property type="project" value="TreeGrafter"/>
</dbReference>
<evidence type="ECO:0000256" key="12">
    <source>
        <dbReference type="ARBA" id="ARBA00023293"/>
    </source>
</evidence>
<evidence type="ECO:0000256" key="16">
    <source>
        <dbReference type="SAM" id="Phobius"/>
    </source>
</evidence>
<feature type="compositionally biased region" description="Polar residues" evidence="15">
    <location>
        <begin position="622"/>
        <end position="631"/>
    </location>
</feature>
<keyword evidence="4" id="KW-0732">Signal</keyword>
<evidence type="ECO:0000256" key="8">
    <source>
        <dbReference type="ARBA" id="ARBA00023136"/>
    </source>
</evidence>
<feature type="region of interest" description="Disordered" evidence="15">
    <location>
        <begin position="2124"/>
        <end position="2148"/>
    </location>
</feature>
<dbReference type="EC" id="4.6.1.2" evidence="2 14"/>
<keyword evidence="5" id="KW-0547">Nucleotide-binding</keyword>
<dbReference type="Gene3D" id="3.30.70.1230">
    <property type="entry name" value="Nucleotide cyclase"/>
    <property type="match status" value="1"/>
</dbReference>
<dbReference type="InterPro" id="IPR001245">
    <property type="entry name" value="Ser-Thr/Tyr_kinase_cat_dom"/>
</dbReference>
<dbReference type="SUPFAM" id="SSF53822">
    <property type="entry name" value="Periplasmic binding protein-like I"/>
    <property type="match status" value="1"/>
</dbReference>
<comment type="subcellular location">
    <subcellularLocation>
        <location evidence="1">Membrane</location>
        <topology evidence="1">Single-pass type I membrane protein</topology>
    </subcellularLocation>
</comment>
<keyword evidence="8 16" id="KW-0472">Membrane</keyword>
<dbReference type="SUPFAM" id="SSF56112">
    <property type="entry name" value="Protein kinase-like (PK-like)"/>
    <property type="match status" value="2"/>
</dbReference>
<feature type="compositionally biased region" description="Polar residues" evidence="15">
    <location>
        <begin position="2057"/>
        <end position="2067"/>
    </location>
</feature>
<dbReference type="PANTHER" id="PTHR11920:SF501">
    <property type="entry name" value="GUANYLATE CYCLASE 32E"/>
    <property type="match status" value="1"/>
</dbReference>
<dbReference type="Pfam" id="PF00211">
    <property type="entry name" value="Guanylate_cyc"/>
    <property type="match status" value="1"/>
</dbReference>
<dbReference type="Pfam" id="PF07714">
    <property type="entry name" value="PK_Tyr_Ser-Thr"/>
    <property type="match status" value="1"/>
</dbReference>
<reference evidence="19" key="1">
    <citation type="submission" date="2024-06" db="EMBL/GenBank/DDBJ databases">
        <authorList>
            <person name="Liu X."/>
            <person name="Lenzi L."/>
            <person name="Haldenby T S."/>
            <person name="Uol C."/>
        </authorList>
    </citation>
    <scope>NUCLEOTIDE SEQUENCE</scope>
</reference>
<dbReference type="FunFam" id="3.30.70.1230:FF:000004">
    <property type="entry name" value="Guanylate cyclase"/>
    <property type="match status" value="1"/>
</dbReference>
<feature type="region of interest" description="Disordered" evidence="15">
    <location>
        <begin position="2014"/>
        <end position="2083"/>
    </location>
</feature>
<dbReference type="InterPro" id="IPR018297">
    <property type="entry name" value="A/G_cyclase_CS"/>
</dbReference>
<feature type="compositionally biased region" description="Polar residues" evidence="15">
    <location>
        <begin position="1274"/>
        <end position="1295"/>
    </location>
</feature>
<feature type="region of interest" description="Disordered" evidence="15">
    <location>
        <begin position="1972"/>
        <end position="2000"/>
    </location>
</feature>
<evidence type="ECO:0000256" key="7">
    <source>
        <dbReference type="ARBA" id="ARBA00023134"/>
    </source>
</evidence>
<evidence type="ECO:0000259" key="18">
    <source>
        <dbReference type="PROSITE" id="PS50125"/>
    </source>
</evidence>
<feature type="compositionally biased region" description="Polar residues" evidence="15">
    <location>
        <begin position="1455"/>
        <end position="1471"/>
    </location>
</feature>
<dbReference type="InterPro" id="IPR001054">
    <property type="entry name" value="A/G_cyclase"/>
</dbReference>
<dbReference type="InterPro" id="IPR001828">
    <property type="entry name" value="ANF_lig-bd_rcpt"/>
</dbReference>
<dbReference type="GO" id="GO:0004672">
    <property type="term" value="F:protein kinase activity"/>
    <property type="evidence" value="ECO:0007669"/>
    <property type="project" value="InterPro"/>
</dbReference>
<keyword evidence="10" id="KW-0325">Glycoprotein</keyword>
<keyword evidence="11 13" id="KW-0456">Lyase</keyword>
<dbReference type="GO" id="GO:0005886">
    <property type="term" value="C:plasma membrane"/>
    <property type="evidence" value="ECO:0007669"/>
    <property type="project" value="TreeGrafter"/>
</dbReference>
<dbReference type="GO" id="GO:0035556">
    <property type="term" value="P:intracellular signal transduction"/>
    <property type="evidence" value="ECO:0007669"/>
    <property type="project" value="InterPro"/>
</dbReference>
<dbReference type="Gene3D" id="6.10.250.780">
    <property type="match status" value="1"/>
</dbReference>
<dbReference type="InterPro" id="IPR029787">
    <property type="entry name" value="Nucleotide_cyclase"/>
</dbReference>
<organism evidence="19 20">
    <name type="scientific">Calicophoron daubneyi</name>
    <name type="common">Rumen fluke</name>
    <name type="synonym">Paramphistomum daubneyi</name>
    <dbReference type="NCBI Taxonomy" id="300641"/>
    <lineage>
        <taxon>Eukaryota</taxon>
        <taxon>Metazoa</taxon>
        <taxon>Spiralia</taxon>
        <taxon>Lophotrochozoa</taxon>
        <taxon>Platyhelminthes</taxon>
        <taxon>Trematoda</taxon>
        <taxon>Digenea</taxon>
        <taxon>Plagiorchiida</taxon>
        <taxon>Pronocephalata</taxon>
        <taxon>Paramphistomoidea</taxon>
        <taxon>Paramphistomidae</taxon>
        <taxon>Calicophoron</taxon>
    </lineage>
</organism>
<feature type="region of interest" description="Disordered" evidence="15">
    <location>
        <begin position="1163"/>
        <end position="1227"/>
    </location>
</feature>
<feature type="compositionally biased region" description="Basic and acidic residues" evidence="15">
    <location>
        <begin position="1319"/>
        <end position="1329"/>
    </location>
</feature>
<accession>A0AAV2T4N0</accession>
<feature type="compositionally biased region" description="Polar residues" evidence="15">
    <location>
        <begin position="533"/>
        <end position="544"/>
    </location>
</feature>
<comment type="similarity">
    <text evidence="13">Belongs to the adenylyl cyclase class-4/guanylyl cyclase family.</text>
</comment>
<evidence type="ECO:0000256" key="13">
    <source>
        <dbReference type="RuleBase" id="RU000405"/>
    </source>
</evidence>
<evidence type="ECO:0000313" key="20">
    <source>
        <dbReference type="Proteomes" id="UP001497525"/>
    </source>
</evidence>
<feature type="compositionally biased region" description="Polar residues" evidence="15">
    <location>
        <begin position="554"/>
        <end position="564"/>
    </location>
</feature>
<dbReference type="InterPro" id="IPR050401">
    <property type="entry name" value="Cyclic_nucleotide_synthase"/>
</dbReference>
<feature type="domain" description="Protein kinase" evidence="17">
    <location>
        <begin position="937"/>
        <end position="1203"/>
    </location>
</feature>
<dbReference type="PROSITE" id="PS50011">
    <property type="entry name" value="PROTEIN_KINASE_DOM"/>
    <property type="match status" value="1"/>
</dbReference>
<dbReference type="Proteomes" id="UP001497525">
    <property type="component" value="Unassembled WGS sequence"/>
</dbReference>
<feature type="region of interest" description="Disordered" evidence="15">
    <location>
        <begin position="1454"/>
        <end position="1506"/>
    </location>
</feature>
<evidence type="ECO:0000256" key="2">
    <source>
        <dbReference type="ARBA" id="ARBA00012202"/>
    </source>
</evidence>
<feature type="region of interest" description="Disordered" evidence="15">
    <location>
        <begin position="587"/>
        <end position="650"/>
    </location>
</feature>
<dbReference type="GO" id="GO:0004383">
    <property type="term" value="F:guanylate cyclase activity"/>
    <property type="evidence" value="ECO:0007669"/>
    <property type="project" value="UniProtKB-EC"/>
</dbReference>
<feature type="domain" description="Guanylate cyclase" evidence="18">
    <location>
        <begin position="1689"/>
        <end position="1811"/>
    </location>
</feature>
<evidence type="ECO:0000256" key="11">
    <source>
        <dbReference type="ARBA" id="ARBA00023239"/>
    </source>
</evidence>
<dbReference type="GO" id="GO:0005524">
    <property type="term" value="F:ATP binding"/>
    <property type="evidence" value="ECO:0007669"/>
    <property type="project" value="InterPro"/>
</dbReference>
<evidence type="ECO:0000259" key="17">
    <source>
        <dbReference type="PROSITE" id="PS50011"/>
    </source>
</evidence>
<proteinExistence type="inferred from homology"/>
<feature type="region of interest" description="Disordered" evidence="15">
    <location>
        <begin position="1915"/>
        <end position="1937"/>
    </location>
</feature>
<keyword evidence="6 16" id="KW-1133">Transmembrane helix</keyword>
<feature type="transmembrane region" description="Helical" evidence="16">
    <location>
        <begin position="12"/>
        <end position="34"/>
    </location>
</feature>
<feature type="compositionally biased region" description="Polar residues" evidence="15">
    <location>
        <begin position="596"/>
        <end position="607"/>
    </location>
</feature>
<evidence type="ECO:0000313" key="19">
    <source>
        <dbReference type="EMBL" id="CAL5132129.1"/>
    </source>
</evidence>
<dbReference type="Gene3D" id="1.10.510.10">
    <property type="entry name" value="Transferase(Phosphotransferase) domain 1"/>
    <property type="match status" value="2"/>
</dbReference>
<evidence type="ECO:0000256" key="10">
    <source>
        <dbReference type="ARBA" id="ARBA00023180"/>
    </source>
</evidence>
<dbReference type="InterPro" id="IPR028082">
    <property type="entry name" value="Peripla_BP_I"/>
</dbReference>
<name>A0AAV2T4N0_CALDB</name>
<feature type="compositionally biased region" description="Polar residues" evidence="15">
    <location>
        <begin position="2032"/>
        <end position="2044"/>
    </location>
</feature>
<dbReference type="InterPro" id="IPR000719">
    <property type="entry name" value="Prot_kinase_dom"/>
</dbReference>
<dbReference type="Gene3D" id="3.40.50.2300">
    <property type="match status" value="3"/>
</dbReference>
<dbReference type="GO" id="GO:0005525">
    <property type="term" value="F:GTP binding"/>
    <property type="evidence" value="ECO:0007669"/>
    <property type="project" value="UniProtKB-KW"/>
</dbReference>
<evidence type="ECO:0000256" key="14">
    <source>
        <dbReference type="RuleBase" id="RU003431"/>
    </source>
</evidence>
<dbReference type="GO" id="GO:0007168">
    <property type="term" value="P:receptor guanylyl cyclase signaling pathway"/>
    <property type="evidence" value="ECO:0007669"/>
    <property type="project" value="TreeGrafter"/>
</dbReference>
<evidence type="ECO:0000256" key="6">
    <source>
        <dbReference type="ARBA" id="ARBA00022989"/>
    </source>
</evidence>
<feature type="compositionally biased region" description="Polar residues" evidence="15">
    <location>
        <begin position="1915"/>
        <end position="1936"/>
    </location>
</feature>
<feature type="region of interest" description="Disordered" evidence="15">
    <location>
        <begin position="529"/>
        <end position="564"/>
    </location>
</feature>
<feature type="compositionally biased region" description="Basic and acidic residues" evidence="15">
    <location>
        <begin position="1973"/>
        <end position="1991"/>
    </location>
</feature>
<evidence type="ECO:0000256" key="3">
    <source>
        <dbReference type="ARBA" id="ARBA00022692"/>
    </source>
</evidence>
<evidence type="ECO:0000256" key="9">
    <source>
        <dbReference type="ARBA" id="ARBA00023170"/>
    </source>
</evidence>
<protein>
    <recommendedName>
        <fullName evidence="2 14">Guanylate cyclase</fullName>
        <ecNumber evidence="2 14">4.6.1.2</ecNumber>
    </recommendedName>
</protein>
<evidence type="ECO:0000256" key="4">
    <source>
        <dbReference type="ARBA" id="ARBA00022729"/>
    </source>
</evidence>
<dbReference type="Pfam" id="PF01094">
    <property type="entry name" value="ANF_receptor"/>
    <property type="match status" value="1"/>
</dbReference>
<dbReference type="InterPro" id="IPR011009">
    <property type="entry name" value="Kinase-like_dom_sf"/>
</dbReference>